<keyword evidence="1" id="KW-0812">Transmembrane</keyword>
<dbReference type="RefSeq" id="WP_015149736.1">
    <property type="nucleotide sequence ID" value="NC_019693.1"/>
</dbReference>
<feature type="transmembrane region" description="Helical" evidence="1">
    <location>
        <begin position="414"/>
        <end position="432"/>
    </location>
</feature>
<dbReference type="OrthoDB" id="975915at2"/>
<feature type="transmembrane region" description="Helical" evidence="1">
    <location>
        <begin position="12"/>
        <end position="30"/>
    </location>
</feature>
<sequence>MHLRNLPDSPLKLLLFIPVLVIAFVLGMVYSDFLNLVPTWGHYILAVVPDNDMLRDYSIGMMWAIALGFSILLWPVPELDKRCLLWLWLAKCAVTLGFMLIYENGFGILDAYGYFAASLRDEFPWQQVSIGGSGTANIAAIAWFHNQIFPASYHALKVSFSMIGLLGIYLFYRFLILLTNSPNPKWLYLLGLYPSILFWSSILGKDPLVFLGISIYCYGVLKWYKSQNYSYIVLAIAGVLLAIFIRIWLGVILLFPLVVFAVVSTRSFIARLVMAGLTVALFLVMVNQFSSYFAVESVEEMVSTVDTLAQGQATGGSAQDIPRFFNVRDMITFFPIALFTTLFRPLPGELMTPFGLLAGIENFLLLIYFVAAIRRTQWQTWRETPVMWIVLLILTWASLYGFFSSSNLGAAVRFKLQILPVLLSLVIYLRVVSERHKIAKSNQYVRDFL</sequence>
<reference evidence="2 3" key="1">
    <citation type="submission" date="2012-06" db="EMBL/GenBank/DDBJ databases">
        <title>Finished chromosome of genome of Oscillatoria acuminata PCC 6304.</title>
        <authorList>
            <consortium name="US DOE Joint Genome Institute"/>
            <person name="Gugger M."/>
            <person name="Coursin T."/>
            <person name="Rippka R."/>
            <person name="Tandeau De Marsac N."/>
            <person name="Huntemann M."/>
            <person name="Wei C.-L."/>
            <person name="Han J."/>
            <person name="Detter J.C."/>
            <person name="Han C."/>
            <person name="Tapia R."/>
            <person name="Davenport K."/>
            <person name="Daligault H."/>
            <person name="Erkkila T."/>
            <person name="Gu W."/>
            <person name="Munk A.C.C."/>
            <person name="Teshima H."/>
            <person name="Xu Y."/>
            <person name="Chain P."/>
            <person name="Chen A."/>
            <person name="Krypides N."/>
            <person name="Mavromatis K."/>
            <person name="Markowitz V."/>
            <person name="Szeto E."/>
            <person name="Ivanova N."/>
            <person name="Mikhailova N."/>
            <person name="Ovchinnikova G."/>
            <person name="Pagani I."/>
            <person name="Pati A."/>
            <person name="Goodwin L."/>
            <person name="Peters L."/>
            <person name="Pitluck S."/>
            <person name="Woyke T."/>
            <person name="Kerfeld C."/>
        </authorList>
    </citation>
    <scope>NUCLEOTIDE SEQUENCE [LARGE SCALE GENOMIC DNA]</scope>
    <source>
        <strain evidence="2 3">PCC 6304</strain>
    </source>
</reference>
<feature type="transmembrane region" description="Helical" evidence="1">
    <location>
        <begin position="57"/>
        <end position="76"/>
    </location>
</feature>
<evidence type="ECO:0008006" key="4">
    <source>
        <dbReference type="Google" id="ProtNLM"/>
    </source>
</evidence>
<dbReference type="KEGG" id="oac:Oscil6304_3544"/>
<name>K9TJR7_9CYAN</name>
<gene>
    <name evidence="2" type="ORF">Oscil6304_3544</name>
</gene>
<organism evidence="2 3">
    <name type="scientific">Oscillatoria acuminata PCC 6304</name>
    <dbReference type="NCBI Taxonomy" id="56110"/>
    <lineage>
        <taxon>Bacteria</taxon>
        <taxon>Bacillati</taxon>
        <taxon>Cyanobacteriota</taxon>
        <taxon>Cyanophyceae</taxon>
        <taxon>Oscillatoriophycideae</taxon>
        <taxon>Oscillatoriales</taxon>
        <taxon>Oscillatoriaceae</taxon>
        <taxon>Oscillatoria</taxon>
    </lineage>
</organism>
<feature type="transmembrane region" description="Helical" evidence="1">
    <location>
        <begin position="158"/>
        <end position="179"/>
    </location>
</feature>
<dbReference type="HOGENOM" id="CLU_615247_0_0_3"/>
<proteinExistence type="predicted"/>
<keyword evidence="3" id="KW-1185">Reference proteome</keyword>
<feature type="transmembrane region" description="Helical" evidence="1">
    <location>
        <begin position="83"/>
        <end position="102"/>
    </location>
</feature>
<dbReference type="Proteomes" id="UP000010367">
    <property type="component" value="Chromosome"/>
</dbReference>
<feature type="transmembrane region" description="Helical" evidence="1">
    <location>
        <begin position="231"/>
        <end position="262"/>
    </location>
</feature>
<evidence type="ECO:0000256" key="1">
    <source>
        <dbReference type="SAM" id="Phobius"/>
    </source>
</evidence>
<protein>
    <recommendedName>
        <fullName evidence="4">Glycosyltransferase RgtA/B/C/D-like domain-containing protein</fullName>
    </recommendedName>
</protein>
<dbReference type="STRING" id="56110.Oscil6304_3544"/>
<evidence type="ECO:0000313" key="3">
    <source>
        <dbReference type="Proteomes" id="UP000010367"/>
    </source>
</evidence>
<dbReference type="EMBL" id="CP003607">
    <property type="protein sequence ID" value="AFY83107.1"/>
    <property type="molecule type" value="Genomic_DNA"/>
</dbReference>
<feature type="transmembrane region" description="Helical" evidence="1">
    <location>
        <begin position="268"/>
        <end position="286"/>
    </location>
</feature>
<feature type="transmembrane region" description="Helical" evidence="1">
    <location>
        <begin position="353"/>
        <end position="373"/>
    </location>
</feature>
<feature type="transmembrane region" description="Helical" evidence="1">
    <location>
        <begin position="330"/>
        <end position="347"/>
    </location>
</feature>
<dbReference type="AlphaFoldDB" id="K9TJR7"/>
<keyword evidence="1" id="KW-1133">Transmembrane helix</keyword>
<keyword evidence="1" id="KW-0472">Membrane</keyword>
<dbReference type="InParanoid" id="K9TJR7"/>
<evidence type="ECO:0000313" key="2">
    <source>
        <dbReference type="EMBL" id="AFY83107.1"/>
    </source>
</evidence>
<accession>K9TJR7</accession>
<feature type="transmembrane region" description="Helical" evidence="1">
    <location>
        <begin position="385"/>
        <end position="402"/>
    </location>
</feature>